<evidence type="ECO:0000313" key="1">
    <source>
        <dbReference type="EMBL" id="CAJ2503835.1"/>
    </source>
</evidence>
<organism evidence="1 2">
    <name type="scientific">Anthostomella pinea</name>
    <dbReference type="NCBI Taxonomy" id="933095"/>
    <lineage>
        <taxon>Eukaryota</taxon>
        <taxon>Fungi</taxon>
        <taxon>Dikarya</taxon>
        <taxon>Ascomycota</taxon>
        <taxon>Pezizomycotina</taxon>
        <taxon>Sordariomycetes</taxon>
        <taxon>Xylariomycetidae</taxon>
        <taxon>Xylariales</taxon>
        <taxon>Xylariaceae</taxon>
        <taxon>Anthostomella</taxon>
    </lineage>
</organism>
<gene>
    <name evidence="1" type="ORF">KHLLAP_LOCUS4303</name>
</gene>
<accession>A0AAI8VG76</accession>
<name>A0AAI8VG76_9PEZI</name>
<dbReference type="AlphaFoldDB" id="A0AAI8VG76"/>
<protein>
    <submittedName>
        <fullName evidence="1">Uu.00g112290.m01.CDS01</fullName>
    </submittedName>
</protein>
<dbReference type="Proteomes" id="UP001295740">
    <property type="component" value="Unassembled WGS sequence"/>
</dbReference>
<keyword evidence="2" id="KW-1185">Reference proteome</keyword>
<reference evidence="1" key="1">
    <citation type="submission" date="2023-10" db="EMBL/GenBank/DDBJ databases">
        <authorList>
            <person name="Hackl T."/>
        </authorList>
    </citation>
    <scope>NUCLEOTIDE SEQUENCE</scope>
</reference>
<comment type="caution">
    <text evidence="1">The sequence shown here is derived from an EMBL/GenBank/DDBJ whole genome shotgun (WGS) entry which is preliminary data.</text>
</comment>
<evidence type="ECO:0000313" key="2">
    <source>
        <dbReference type="Proteomes" id="UP001295740"/>
    </source>
</evidence>
<proteinExistence type="predicted"/>
<dbReference type="EMBL" id="CAUWAG010000006">
    <property type="protein sequence ID" value="CAJ2503835.1"/>
    <property type="molecule type" value="Genomic_DNA"/>
</dbReference>
<sequence>MPPPTPQMEEECEITALKIIRTGFAIDYMRAHSTTRFGHDLDTGVCLEVATGAKPVVDIKATTPGVSEGLDDMASDGLEGRMILYGLAFKFVRV</sequence>